<dbReference type="GO" id="GO:0009435">
    <property type="term" value="P:NAD+ biosynthetic process"/>
    <property type="evidence" value="ECO:0007669"/>
    <property type="project" value="InterPro"/>
</dbReference>
<dbReference type="InterPro" id="IPR036068">
    <property type="entry name" value="Nicotinate_pribotase-like_C"/>
</dbReference>
<dbReference type="Gene3D" id="3.20.140.10">
    <property type="entry name" value="nicotinate phosphoribosyltransferase"/>
    <property type="match status" value="2"/>
</dbReference>
<dbReference type="Pfam" id="PF17956">
    <property type="entry name" value="NAPRTase_C"/>
    <property type="match status" value="1"/>
</dbReference>
<organism evidence="2 3">
    <name type="scientific">Candidatus Veblenbacteria bacterium RIFOXYD1_FULL_43_11</name>
    <dbReference type="NCBI Taxonomy" id="1802429"/>
    <lineage>
        <taxon>Bacteria</taxon>
        <taxon>Candidatus Vebleniibacteriota</taxon>
    </lineage>
</organism>
<dbReference type="AlphaFoldDB" id="A0A1G2Q6X1"/>
<accession>A0A1G2Q6X1</accession>
<gene>
    <name evidence="2" type="ORF">A2588_02825</name>
</gene>
<name>A0A1G2Q6X1_9BACT</name>
<dbReference type="EMBL" id="MHTF01000046">
    <property type="protein sequence ID" value="OHA56307.1"/>
    <property type="molecule type" value="Genomic_DNA"/>
</dbReference>
<evidence type="ECO:0000313" key="3">
    <source>
        <dbReference type="Proteomes" id="UP000176772"/>
    </source>
</evidence>
<comment type="caution">
    <text evidence="2">The sequence shown here is derived from an EMBL/GenBank/DDBJ whole genome shotgun (WGS) entry which is preliminary data.</text>
</comment>
<dbReference type="Proteomes" id="UP000176772">
    <property type="component" value="Unassembled WGS sequence"/>
</dbReference>
<protein>
    <recommendedName>
        <fullName evidence="1">Nicotinate phosphoribosyltransferase C-terminal domain-containing protein</fullName>
    </recommendedName>
</protein>
<dbReference type="SUPFAM" id="SSF51690">
    <property type="entry name" value="Nicotinate/Quinolinate PRTase C-terminal domain-like"/>
    <property type="match status" value="1"/>
</dbReference>
<proteinExistence type="predicted"/>
<evidence type="ECO:0000313" key="2">
    <source>
        <dbReference type="EMBL" id="OHA56307.1"/>
    </source>
</evidence>
<sequence length="110" mass="12970">MKLSRSKATLPGKKQVYRLERKGIYQEDIIGLEKDKVKGKKLLHQFMNKGRLIEQLPSLDESAKYYQSQLIKFSPKIRLIERNYHYPVTISKSLRVLAHKTERLIRNSSK</sequence>
<reference evidence="2 3" key="1">
    <citation type="journal article" date="2016" name="Nat. Commun.">
        <title>Thousands of microbial genomes shed light on interconnected biogeochemical processes in an aquifer system.</title>
        <authorList>
            <person name="Anantharaman K."/>
            <person name="Brown C.T."/>
            <person name="Hug L.A."/>
            <person name="Sharon I."/>
            <person name="Castelle C.J."/>
            <person name="Probst A.J."/>
            <person name="Thomas B.C."/>
            <person name="Singh A."/>
            <person name="Wilkins M.J."/>
            <person name="Karaoz U."/>
            <person name="Brodie E.L."/>
            <person name="Williams K.H."/>
            <person name="Hubbard S.S."/>
            <person name="Banfield J.F."/>
        </authorList>
    </citation>
    <scope>NUCLEOTIDE SEQUENCE [LARGE SCALE GENOMIC DNA]</scope>
</reference>
<feature type="domain" description="Nicotinate phosphoribosyltransferase C-terminal" evidence="1">
    <location>
        <begin position="38"/>
        <end position="95"/>
    </location>
</feature>
<evidence type="ECO:0000259" key="1">
    <source>
        <dbReference type="Pfam" id="PF17956"/>
    </source>
</evidence>
<dbReference type="InterPro" id="IPR041619">
    <property type="entry name" value="NAPRTase_C"/>
</dbReference>